<protein>
    <submittedName>
        <fullName evidence="1">Uncharacterized protein</fullName>
    </submittedName>
</protein>
<accession>A0A4X2MD30</accession>
<dbReference type="Ensembl" id="ENSVURT00010035906.1">
    <property type="protein sequence ID" value="ENSVURP00010031525.1"/>
    <property type="gene ID" value="ENSVURG00010024104.1"/>
</dbReference>
<reference evidence="2" key="1">
    <citation type="submission" date="2018-12" db="EMBL/GenBank/DDBJ databases">
        <authorList>
            <person name="Yazar S."/>
        </authorList>
    </citation>
    <scope>NUCLEOTIDE SEQUENCE [LARGE SCALE GENOMIC DNA]</scope>
</reference>
<dbReference type="Proteomes" id="UP000314987">
    <property type="component" value="Unassembled WGS sequence"/>
</dbReference>
<evidence type="ECO:0000313" key="1">
    <source>
        <dbReference type="Ensembl" id="ENSVURP00010031525.1"/>
    </source>
</evidence>
<reference evidence="1" key="3">
    <citation type="submission" date="2025-09" db="UniProtKB">
        <authorList>
            <consortium name="Ensembl"/>
        </authorList>
    </citation>
    <scope>IDENTIFICATION</scope>
</reference>
<name>A0A4X2MD30_VOMUR</name>
<sequence length="72" mass="8197">MFKSLKKLVEESRKKNQPEVDMCGISNMLDVHSLSTLSHVTQLVLRHNKLTTVILFLETSSTLPPLWCTLSK</sequence>
<organism evidence="1 2">
    <name type="scientific">Vombatus ursinus</name>
    <name type="common">Common wombat</name>
    <dbReference type="NCBI Taxonomy" id="29139"/>
    <lineage>
        <taxon>Eukaryota</taxon>
        <taxon>Metazoa</taxon>
        <taxon>Chordata</taxon>
        <taxon>Craniata</taxon>
        <taxon>Vertebrata</taxon>
        <taxon>Euteleostomi</taxon>
        <taxon>Mammalia</taxon>
        <taxon>Metatheria</taxon>
        <taxon>Diprotodontia</taxon>
        <taxon>Vombatidae</taxon>
        <taxon>Vombatus</taxon>
    </lineage>
</organism>
<dbReference type="GeneTree" id="ENSGT00960000189936"/>
<dbReference type="AlphaFoldDB" id="A0A4X2MD30"/>
<dbReference type="OMA" id="KENMCEQ"/>
<keyword evidence="2" id="KW-1185">Reference proteome</keyword>
<reference evidence="1" key="2">
    <citation type="submission" date="2025-08" db="UniProtKB">
        <authorList>
            <consortium name="Ensembl"/>
        </authorList>
    </citation>
    <scope>IDENTIFICATION</scope>
</reference>
<evidence type="ECO:0000313" key="2">
    <source>
        <dbReference type="Proteomes" id="UP000314987"/>
    </source>
</evidence>
<dbReference type="STRING" id="29139.ENSVURP00010031525"/>
<proteinExistence type="predicted"/>